<dbReference type="GO" id="GO:0006260">
    <property type="term" value="P:DNA replication"/>
    <property type="evidence" value="ECO:0007669"/>
    <property type="project" value="TreeGrafter"/>
</dbReference>
<dbReference type="InterPro" id="IPR019447">
    <property type="entry name" value="DNA/RNA-bd_Kin17_WH-like_dom"/>
</dbReference>
<dbReference type="GO" id="GO:0005634">
    <property type="term" value="C:nucleus"/>
    <property type="evidence" value="ECO:0007669"/>
    <property type="project" value="TreeGrafter"/>
</dbReference>
<name>A0A078B080_STYLE</name>
<feature type="domain" description="DNA/RNA-binding protein Kin17 WH-like" evidence="1">
    <location>
        <begin position="23"/>
        <end position="129"/>
    </location>
</feature>
<organism evidence="2 3">
    <name type="scientific">Stylonychia lemnae</name>
    <name type="common">Ciliate</name>
    <dbReference type="NCBI Taxonomy" id="5949"/>
    <lineage>
        <taxon>Eukaryota</taxon>
        <taxon>Sar</taxon>
        <taxon>Alveolata</taxon>
        <taxon>Ciliophora</taxon>
        <taxon>Intramacronucleata</taxon>
        <taxon>Spirotrichea</taxon>
        <taxon>Stichotrichia</taxon>
        <taxon>Sporadotrichida</taxon>
        <taxon>Oxytrichidae</taxon>
        <taxon>Stylonychinae</taxon>
        <taxon>Stylonychia</taxon>
    </lineage>
</organism>
<sequence>MCKKQCRDENAFKQHKLSSFHQQRMFEFHQNPEVFLEKYSEEFDQQFNEVFKIKFGSASAVPATKAYNEYIKDPHHTHLNSTKWANLAEYSNYLGETGRYEVTKERVGDSDQIMIKLIDIDEGKQGQLTD</sequence>
<dbReference type="InterPro" id="IPR038254">
    <property type="entry name" value="KIN17_WH-like_sf"/>
</dbReference>
<gene>
    <name evidence="2" type="primary">Contig13191.g14082</name>
    <name evidence="2" type="ORF">STYLEM_15916</name>
</gene>
<dbReference type="Gene3D" id="1.10.10.2030">
    <property type="entry name" value="DNA/RNA-binding protein Kin17, conserved domain"/>
    <property type="match status" value="1"/>
</dbReference>
<evidence type="ECO:0000259" key="1">
    <source>
        <dbReference type="SMART" id="SM01253"/>
    </source>
</evidence>
<dbReference type="OMA" id="WANLAEY"/>
<proteinExistence type="predicted"/>
<dbReference type="Pfam" id="PF10357">
    <property type="entry name" value="WH_KIN17"/>
    <property type="match status" value="1"/>
</dbReference>
<dbReference type="EMBL" id="CCKQ01015002">
    <property type="protein sequence ID" value="CDW86817.1"/>
    <property type="molecule type" value="Genomic_DNA"/>
</dbReference>
<evidence type="ECO:0000313" key="2">
    <source>
        <dbReference type="EMBL" id="CDW86817.1"/>
    </source>
</evidence>
<dbReference type="OrthoDB" id="10266249at2759"/>
<dbReference type="PANTHER" id="PTHR12805">
    <property type="entry name" value="KIN17 KIN, ANTIGENIC DETERMINANT OF RECA PROTEIN HOMOLOG"/>
    <property type="match status" value="1"/>
</dbReference>
<keyword evidence="3" id="KW-1185">Reference proteome</keyword>
<dbReference type="AlphaFoldDB" id="A0A078B080"/>
<dbReference type="InterPro" id="IPR056767">
    <property type="entry name" value="C2H2-Znf_KIN17"/>
</dbReference>
<dbReference type="SMART" id="SM01253">
    <property type="entry name" value="Kin17_mid"/>
    <property type="match status" value="1"/>
</dbReference>
<dbReference type="InParanoid" id="A0A078B080"/>
<dbReference type="PANTHER" id="PTHR12805:SF0">
    <property type="entry name" value="DNA_RNA-BINDING PROTEIN KIN17"/>
    <property type="match status" value="1"/>
</dbReference>
<dbReference type="InterPro" id="IPR037321">
    <property type="entry name" value="KIN17-like"/>
</dbReference>
<dbReference type="Proteomes" id="UP000039865">
    <property type="component" value="Unassembled WGS sequence"/>
</dbReference>
<protein>
    <submittedName>
        <fullName evidence="2">Dna rna-binding protein kin17-like</fullName>
    </submittedName>
</protein>
<dbReference type="GO" id="GO:0006974">
    <property type="term" value="P:DNA damage response"/>
    <property type="evidence" value="ECO:0007669"/>
    <property type="project" value="TreeGrafter"/>
</dbReference>
<dbReference type="GO" id="GO:0003690">
    <property type="term" value="F:double-stranded DNA binding"/>
    <property type="evidence" value="ECO:0007669"/>
    <property type="project" value="TreeGrafter"/>
</dbReference>
<evidence type="ECO:0000313" key="3">
    <source>
        <dbReference type="Proteomes" id="UP000039865"/>
    </source>
</evidence>
<dbReference type="Pfam" id="PF25095">
    <property type="entry name" value="C2H2-zf_KIN17"/>
    <property type="match status" value="1"/>
</dbReference>
<accession>A0A078B080</accession>
<reference evidence="2 3" key="1">
    <citation type="submission" date="2014-06" db="EMBL/GenBank/DDBJ databases">
        <authorList>
            <person name="Swart Estienne"/>
        </authorList>
    </citation>
    <scope>NUCLEOTIDE SEQUENCE [LARGE SCALE GENOMIC DNA]</scope>
    <source>
        <strain evidence="2 3">130c</strain>
    </source>
</reference>